<dbReference type="PANTHER" id="PTHR33867:SF1">
    <property type="entry name" value="RIBOSOME MATURATION FACTOR RIMP"/>
    <property type="match status" value="1"/>
</dbReference>
<gene>
    <name evidence="1" type="primary">rimP</name>
    <name evidence="2" type="ORF">BJL86_1825</name>
</gene>
<name>A0A173LJU7_9ACTN</name>
<dbReference type="InterPro" id="IPR035956">
    <property type="entry name" value="RimP_N_sf"/>
</dbReference>
<evidence type="ECO:0000256" key="1">
    <source>
        <dbReference type="HAMAP-Rule" id="MF_01077"/>
    </source>
</evidence>
<evidence type="ECO:0000313" key="2">
    <source>
        <dbReference type="EMBL" id="ANI92596.1"/>
    </source>
</evidence>
<dbReference type="SUPFAM" id="SSF75420">
    <property type="entry name" value="YhbC-like, N-terminal domain"/>
    <property type="match status" value="1"/>
</dbReference>
<dbReference type="KEGG" id="dtm:BJL86_1825"/>
<keyword evidence="1" id="KW-0690">Ribosome biogenesis</keyword>
<accession>A0A173LJU7</accession>
<protein>
    <recommendedName>
        <fullName evidence="1">Ribosome maturation factor RimP</fullName>
    </recommendedName>
</protein>
<keyword evidence="3" id="KW-1185">Reference proteome</keyword>
<comment type="subcellular location">
    <subcellularLocation>
        <location evidence="1">Cytoplasm</location>
    </subcellularLocation>
</comment>
<dbReference type="InterPro" id="IPR003728">
    <property type="entry name" value="Ribosome_maturation_RimP"/>
</dbReference>
<dbReference type="Gene3D" id="3.30.300.70">
    <property type="entry name" value="RimP-like superfamily, N-terminal"/>
    <property type="match status" value="1"/>
</dbReference>
<reference evidence="2 3" key="1">
    <citation type="submission" date="2016-06" db="EMBL/GenBank/DDBJ databases">
        <title>Complete genome sequence of a saline-alkali tolerant type strain Dietzia timorensis ID05-A0528T.</title>
        <authorList>
            <person name="Wu X."/>
        </authorList>
    </citation>
    <scope>NUCLEOTIDE SEQUENCE [LARGE SCALE GENOMIC DNA]</scope>
    <source>
        <strain evidence="2 3">ID05-A0528</strain>
    </source>
</reference>
<dbReference type="HAMAP" id="MF_01077">
    <property type="entry name" value="RimP"/>
    <property type="match status" value="1"/>
</dbReference>
<dbReference type="PANTHER" id="PTHR33867">
    <property type="entry name" value="RIBOSOME MATURATION FACTOR RIMP"/>
    <property type="match status" value="1"/>
</dbReference>
<proteinExistence type="inferred from homology"/>
<comment type="similarity">
    <text evidence="1">Belongs to the RimP family.</text>
</comment>
<dbReference type="EMBL" id="CP015961">
    <property type="protein sequence ID" value="ANI92596.1"/>
    <property type="molecule type" value="Genomic_DNA"/>
</dbReference>
<sequence length="179" mass="19128">MILSEQDRATIEAIVSQFGLDVDRIDDSGTSEGAASVKIIVDGDNPVGLDELAEISNALDAPSQGWGSTEQKVILEVSSRGVGAPLETPRHFRRARGRKAEIAFASTDALSDVIGEKGRGHKARIGDVDEPGGRVWLVFKAGKSLHAQWVGLGDIERAVVQVEFSSPPQDEIDRLVADS</sequence>
<dbReference type="GO" id="GO:0000028">
    <property type="term" value="P:ribosomal small subunit assembly"/>
    <property type="evidence" value="ECO:0007669"/>
    <property type="project" value="TreeGrafter"/>
</dbReference>
<dbReference type="GO" id="GO:0006412">
    <property type="term" value="P:translation"/>
    <property type="evidence" value="ECO:0007669"/>
    <property type="project" value="TreeGrafter"/>
</dbReference>
<comment type="function">
    <text evidence="1">Required for maturation of 30S ribosomal subunits.</text>
</comment>
<dbReference type="Proteomes" id="UP000186104">
    <property type="component" value="Chromosome"/>
</dbReference>
<dbReference type="OrthoDB" id="9805006at2"/>
<keyword evidence="1" id="KW-0963">Cytoplasm</keyword>
<dbReference type="STRING" id="499555.BJL86_1825"/>
<dbReference type="GO" id="GO:0005829">
    <property type="term" value="C:cytosol"/>
    <property type="evidence" value="ECO:0007669"/>
    <property type="project" value="TreeGrafter"/>
</dbReference>
<organism evidence="2 3">
    <name type="scientific">Dietzia timorensis</name>
    <dbReference type="NCBI Taxonomy" id="499555"/>
    <lineage>
        <taxon>Bacteria</taxon>
        <taxon>Bacillati</taxon>
        <taxon>Actinomycetota</taxon>
        <taxon>Actinomycetes</taxon>
        <taxon>Mycobacteriales</taxon>
        <taxon>Dietziaceae</taxon>
        <taxon>Dietzia</taxon>
    </lineage>
</organism>
<dbReference type="AlphaFoldDB" id="A0A173LJU7"/>
<dbReference type="RefSeq" id="WP_067471723.1">
    <property type="nucleotide sequence ID" value="NZ_CP015961.1"/>
</dbReference>
<evidence type="ECO:0000313" key="3">
    <source>
        <dbReference type="Proteomes" id="UP000186104"/>
    </source>
</evidence>